<dbReference type="Proteomes" id="UP001500902">
    <property type="component" value="Unassembled WGS sequence"/>
</dbReference>
<proteinExistence type="predicted"/>
<keyword evidence="3" id="KW-1185">Reference proteome</keyword>
<organism evidence="2 3">
    <name type="scientific">Nonomuraea antimicrobica</name>
    <dbReference type="NCBI Taxonomy" id="561173"/>
    <lineage>
        <taxon>Bacteria</taxon>
        <taxon>Bacillati</taxon>
        <taxon>Actinomycetota</taxon>
        <taxon>Actinomycetes</taxon>
        <taxon>Streptosporangiales</taxon>
        <taxon>Streptosporangiaceae</taxon>
        <taxon>Nonomuraea</taxon>
    </lineage>
</organism>
<sequence>MVAEQLPEHVTRDPPEEAGGRAQPRQRHGRVRGTAAGQRPQLQPGCPAPRAGEGVGDALAQDSDHRVGLSSGTLPIRYGTGALTFLKSEFIIAEQQMSTLSGVNDDIESPLIGTA</sequence>
<evidence type="ECO:0000313" key="3">
    <source>
        <dbReference type="Proteomes" id="UP001500902"/>
    </source>
</evidence>
<evidence type="ECO:0000256" key="1">
    <source>
        <dbReference type="SAM" id="MobiDB-lite"/>
    </source>
</evidence>
<gene>
    <name evidence="2" type="ORF">GCM10022224_013920</name>
</gene>
<evidence type="ECO:0000313" key="2">
    <source>
        <dbReference type="EMBL" id="GAA3652240.1"/>
    </source>
</evidence>
<feature type="region of interest" description="Disordered" evidence="1">
    <location>
        <begin position="1"/>
        <end position="58"/>
    </location>
</feature>
<dbReference type="EMBL" id="BAAAZP010000019">
    <property type="protein sequence ID" value="GAA3652240.1"/>
    <property type="molecule type" value="Genomic_DNA"/>
</dbReference>
<feature type="compositionally biased region" description="Basic and acidic residues" evidence="1">
    <location>
        <begin position="1"/>
        <end position="19"/>
    </location>
</feature>
<protein>
    <submittedName>
        <fullName evidence="2">Uncharacterized protein</fullName>
    </submittedName>
</protein>
<name>A0ABP7B7U3_9ACTN</name>
<reference evidence="3" key="1">
    <citation type="journal article" date="2019" name="Int. J. Syst. Evol. Microbiol.">
        <title>The Global Catalogue of Microorganisms (GCM) 10K type strain sequencing project: providing services to taxonomists for standard genome sequencing and annotation.</title>
        <authorList>
            <consortium name="The Broad Institute Genomics Platform"/>
            <consortium name="The Broad Institute Genome Sequencing Center for Infectious Disease"/>
            <person name="Wu L."/>
            <person name="Ma J."/>
        </authorList>
    </citation>
    <scope>NUCLEOTIDE SEQUENCE [LARGE SCALE GENOMIC DNA]</scope>
    <source>
        <strain evidence="3">JCM 16904</strain>
    </source>
</reference>
<comment type="caution">
    <text evidence="2">The sequence shown here is derived from an EMBL/GenBank/DDBJ whole genome shotgun (WGS) entry which is preliminary data.</text>
</comment>
<accession>A0ABP7B7U3</accession>